<dbReference type="InterPro" id="IPR009030">
    <property type="entry name" value="Growth_fac_rcpt_cys_sf"/>
</dbReference>
<protein>
    <recommendedName>
        <fullName evidence="1">Tyrosine-protein kinase ephrin type A/B receptor-like domain-containing protein</fullName>
    </recommendedName>
</protein>
<evidence type="ECO:0000313" key="3">
    <source>
        <dbReference type="Proteomes" id="UP000664859"/>
    </source>
</evidence>
<evidence type="ECO:0000313" key="2">
    <source>
        <dbReference type="EMBL" id="KAG5190755.1"/>
    </source>
</evidence>
<proteinExistence type="predicted"/>
<evidence type="ECO:0000259" key="1">
    <source>
        <dbReference type="Pfam" id="PF07699"/>
    </source>
</evidence>
<dbReference type="Pfam" id="PF07699">
    <property type="entry name" value="Ephrin_rec_like"/>
    <property type="match status" value="1"/>
</dbReference>
<accession>A0A835ZBR7</accession>
<dbReference type="AlphaFoldDB" id="A0A835ZBR7"/>
<comment type="caution">
    <text evidence="2">The sequence shown here is derived from an EMBL/GenBank/DDBJ whole genome shotgun (WGS) entry which is preliminary data.</text>
</comment>
<dbReference type="InterPro" id="IPR011641">
    <property type="entry name" value="Tyr-kin_ephrin_A/B_rcpt-like"/>
</dbReference>
<dbReference type="Gene3D" id="2.10.50.10">
    <property type="entry name" value="Tumor Necrosis Factor Receptor, subunit A, domain 2"/>
    <property type="match status" value="2"/>
</dbReference>
<sequence>MEDCKAPRNATAYAVVRTHPYAVADATRLATLTQFCEAGCAYFYSSSPTLQSCDVNCDEMYRQRTSFNVSDWAEKARLDCRDGCRIGFRVCQPGYKCEHAHGMVECEPGTYRNASDADVTQCIACPAGHYREAPGGAGLLDCSPCPRGTFLGAMGSSSQQDCKRCPDGLYTLVEGQAACANITYDSGNPEFQNLLNESEPFLGRW</sequence>
<dbReference type="SUPFAM" id="SSF57184">
    <property type="entry name" value="Growth factor receptor domain"/>
    <property type="match status" value="1"/>
</dbReference>
<reference evidence="2" key="1">
    <citation type="submission" date="2021-02" db="EMBL/GenBank/DDBJ databases">
        <title>First Annotated Genome of the Yellow-green Alga Tribonema minus.</title>
        <authorList>
            <person name="Mahan K.M."/>
        </authorList>
    </citation>
    <scope>NUCLEOTIDE SEQUENCE</scope>
    <source>
        <strain evidence="2">UTEX B ZZ1240</strain>
    </source>
</reference>
<dbReference type="EMBL" id="JAFCMP010000028">
    <property type="protein sequence ID" value="KAG5190755.1"/>
    <property type="molecule type" value="Genomic_DNA"/>
</dbReference>
<dbReference type="Proteomes" id="UP000664859">
    <property type="component" value="Unassembled WGS sequence"/>
</dbReference>
<gene>
    <name evidence="2" type="ORF">JKP88DRAFT_205214</name>
</gene>
<name>A0A835ZBR7_9STRA</name>
<organism evidence="2 3">
    <name type="scientific">Tribonema minus</name>
    <dbReference type="NCBI Taxonomy" id="303371"/>
    <lineage>
        <taxon>Eukaryota</taxon>
        <taxon>Sar</taxon>
        <taxon>Stramenopiles</taxon>
        <taxon>Ochrophyta</taxon>
        <taxon>PX clade</taxon>
        <taxon>Xanthophyceae</taxon>
        <taxon>Tribonematales</taxon>
        <taxon>Tribonemataceae</taxon>
        <taxon>Tribonema</taxon>
    </lineage>
</organism>
<dbReference type="SMART" id="SM01411">
    <property type="entry name" value="Ephrin_rec_like"/>
    <property type="match status" value="2"/>
</dbReference>
<dbReference type="OrthoDB" id="439917at2759"/>
<feature type="domain" description="Tyrosine-protein kinase ephrin type A/B receptor-like" evidence="1">
    <location>
        <begin position="116"/>
        <end position="162"/>
    </location>
</feature>
<keyword evidence="3" id="KW-1185">Reference proteome</keyword>